<protein>
    <submittedName>
        <fullName evidence="1">DUF4403 family protein</fullName>
    </submittedName>
</protein>
<proteinExistence type="predicted"/>
<dbReference type="InterPro" id="IPR025515">
    <property type="entry name" value="DUF4403"/>
</dbReference>
<dbReference type="Proteomes" id="UP001163156">
    <property type="component" value="Chromosome"/>
</dbReference>
<name>A0ABY6MC78_9BACT</name>
<reference evidence="1" key="1">
    <citation type="submission" date="2022-10" db="EMBL/GenBank/DDBJ databases">
        <title>Algoriphagus sp. a novel bacteria isolate from halophytes salicornia europaea.</title>
        <authorList>
            <person name="Peng Y."/>
            <person name="Jiang L."/>
            <person name="Lee J."/>
        </authorList>
    </citation>
    <scope>NUCLEOTIDE SEQUENCE</scope>
    <source>
        <strain evidence="1">TR-M5</strain>
    </source>
</reference>
<organism evidence="1 2">
    <name type="scientific">Algoriphagus halophytocola</name>
    <dbReference type="NCBI Taxonomy" id="2991499"/>
    <lineage>
        <taxon>Bacteria</taxon>
        <taxon>Pseudomonadati</taxon>
        <taxon>Bacteroidota</taxon>
        <taxon>Cytophagia</taxon>
        <taxon>Cytophagales</taxon>
        <taxon>Cyclobacteriaceae</taxon>
        <taxon>Algoriphagus</taxon>
    </lineage>
</organism>
<dbReference type="RefSeq" id="WP_264807748.1">
    <property type="nucleotide sequence ID" value="NZ_CP110226.1"/>
</dbReference>
<evidence type="ECO:0000313" key="2">
    <source>
        <dbReference type="Proteomes" id="UP001163156"/>
    </source>
</evidence>
<dbReference type="PROSITE" id="PS51257">
    <property type="entry name" value="PROKAR_LIPOPROTEIN"/>
    <property type="match status" value="1"/>
</dbReference>
<gene>
    <name evidence="1" type="ORF">OM944_11395</name>
</gene>
<sequence length="467" mass="51655">MKIQFRWQFILCQLSIVLAIFILFSCKSLDPTANPGPGTPPPPSSSSVNVPLKLPKETLSKLLNGQIPTTLLQEQGMDLGGGVTGDLQLSRNGQITWTALDSQRIQLTVPINVAGRVGLKPKGLGSLFQSKLPLDEDFAPVFIVDPVIHPDWSIGAEQFELMELGGSLGVDVLGMQVDLSGLLAKEISKWGNEYLGEGKQIASLKTMVDLAWAQVGRPFSVNWLGGEQAFSIQPQAVKLKEFFDEEQNYNLWLGMNGKINSHPAGAAPSRAFPLPDLSGNENEKNEFEMLIPFSLDYAFLDGFLQENVAGKTFRIDKKTSMTPSNIRTQAFGDLLAINMDFFAEQTNGKRLEGTLFVVGQPEYDSENERLVFDQVNFKMESGSFGAQTGVGLKKRKIIRRIENRAVFPIGSLLEESLSNISERLQLSTPITDLKIQDLHVEPAGFYPMHKELVIQMKAEGRINVDWK</sequence>
<evidence type="ECO:0000313" key="1">
    <source>
        <dbReference type="EMBL" id="UZD21275.1"/>
    </source>
</evidence>
<accession>A0ABY6MC78</accession>
<dbReference type="EMBL" id="CP110226">
    <property type="protein sequence ID" value="UZD21275.1"/>
    <property type="molecule type" value="Genomic_DNA"/>
</dbReference>
<dbReference type="Pfam" id="PF14356">
    <property type="entry name" value="DUF4403"/>
    <property type="match status" value="1"/>
</dbReference>
<keyword evidence="2" id="KW-1185">Reference proteome</keyword>